<dbReference type="PANTHER" id="PTHR42951">
    <property type="entry name" value="METALLO-BETA-LACTAMASE DOMAIN-CONTAINING"/>
    <property type="match status" value="1"/>
</dbReference>
<sequence>MEATLELPGLLRLRLDGVAQCYLVRDDEGVTVIDTGTAGHAGPIARWAAEFGPVRRIVLTHHHADHVGSAAALRALTGAPVLAHAADAPVVRGEAEPPPPVLTDEDRPLWEAITPTVPPAPPCPVDGEVADGDVLPFGGGARVLSIPGHTDGSIALHLPALGVLFTGDALASVGGPLRPGVFNTDRARLEESVRRLLAVGADLVCVGHGKPVRTGAPR</sequence>
<gene>
    <name evidence="2" type="ORF">KCV87_30110</name>
</gene>
<evidence type="ECO:0000259" key="1">
    <source>
        <dbReference type="SMART" id="SM00849"/>
    </source>
</evidence>
<dbReference type="Gene3D" id="3.60.15.10">
    <property type="entry name" value="Ribonuclease Z/Hydroxyacylglutathione hydrolase-like"/>
    <property type="match status" value="1"/>
</dbReference>
<organism evidence="2 3">
    <name type="scientific">Actinosynnema pretiosum subsp. pretiosum</name>
    <dbReference type="NCBI Taxonomy" id="103721"/>
    <lineage>
        <taxon>Bacteria</taxon>
        <taxon>Bacillati</taxon>
        <taxon>Actinomycetota</taxon>
        <taxon>Actinomycetes</taxon>
        <taxon>Pseudonocardiales</taxon>
        <taxon>Pseudonocardiaceae</taxon>
        <taxon>Actinosynnema</taxon>
    </lineage>
</organism>
<dbReference type="Proteomes" id="UP000677152">
    <property type="component" value="Chromosome"/>
</dbReference>
<evidence type="ECO:0000313" key="2">
    <source>
        <dbReference type="EMBL" id="QUF03594.1"/>
    </source>
</evidence>
<reference evidence="2" key="1">
    <citation type="submission" date="2021-04" db="EMBL/GenBank/DDBJ databases">
        <title>Genomic sequence of Actinosynnema pretiosum subsp. pretiosum ATCC 31280 (C-14919).</title>
        <authorList>
            <person name="Bai L."/>
            <person name="Wang X."/>
            <person name="Xiao Y."/>
        </authorList>
    </citation>
    <scope>NUCLEOTIDE SEQUENCE</scope>
    <source>
        <strain evidence="2">ATCC 31280</strain>
    </source>
</reference>
<dbReference type="SMART" id="SM00849">
    <property type="entry name" value="Lactamase_B"/>
    <property type="match status" value="1"/>
</dbReference>
<name>A0AA45L4V5_9PSEU</name>
<dbReference type="InterPro" id="IPR036866">
    <property type="entry name" value="RibonucZ/Hydroxyglut_hydro"/>
</dbReference>
<dbReference type="InterPro" id="IPR001279">
    <property type="entry name" value="Metallo-B-lactamas"/>
</dbReference>
<protein>
    <submittedName>
        <fullName evidence="2">MBL fold metallo-hydrolase</fullName>
    </submittedName>
</protein>
<dbReference type="AlphaFoldDB" id="A0AA45L4V5"/>
<dbReference type="InterPro" id="IPR050855">
    <property type="entry name" value="NDM-1-like"/>
</dbReference>
<feature type="domain" description="Metallo-beta-lactamase" evidence="1">
    <location>
        <begin position="18"/>
        <end position="208"/>
    </location>
</feature>
<dbReference type="CDD" id="cd07721">
    <property type="entry name" value="yflN-like_MBL-fold"/>
    <property type="match status" value="1"/>
</dbReference>
<dbReference type="Pfam" id="PF00753">
    <property type="entry name" value="Lactamase_B"/>
    <property type="match status" value="1"/>
</dbReference>
<accession>A0AA45L4V5</accession>
<dbReference type="EMBL" id="CP073249">
    <property type="protein sequence ID" value="QUF03594.1"/>
    <property type="molecule type" value="Genomic_DNA"/>
</dbReference>
<evidence type="ECO:0000313" key="3">
    <source>
        <dbReference type="Proteomes" id="UP000677152"/>
    </source>
</evidence>
<dbReference type="SUPFAM" id="SSF56281">
    <property type="entry name" value="Metallo-hydrolase/oxidoreductase"/>
    <property type="match status" value="1"/>
</dbReference>
<proteinExistence type="predicted"/>